<name>A0ABU5TYD9_9CYAN</name>
<accession>A0ABU5TYD9</accession>
<comment type="caution">
    <text evidence="2">The sequence shown here is derived from an EMBL/GenBank/DDBJ whole genome shotgun (WGS) entry which is preliminary data.</text>
</comment>
<organism evidence="2 3">
    <name type="scientific">Limnoraphis robusta CCNP1315</name>
    <dbReference type="NCBI Taxonomy" id="3110306"/>
    <lineage>
        <taxon>Bacteria</taxon>
        <taxon>Bacillati</taxon>
        <taxon>Cyanobacteriota</taxon>
        <taxon>Cyanophyceae</taxon>
        <taxon>Oscillatoriophycideae</taxon>
        <taxon>Oscillatoriales</taxon>
        <taxon>Sirenicapillariaceae</taxon>
        <taxon>Limnoraphis</taxon>
    </lineage>
</organism>
<keyword evidence="1" id="KW-0472">Membrane</keyword>
<evidence type="ECO:0000313" key="3">
    <source>
        <dbReference type="Proteomes" id="UP001301728"/>
    </source>
</evidence>
<keyword evidence="1" id="KW-0812">Transmembrane</keyword>
<keyword evidence="3" id="KW-1185">Reference proteome</keyword>
<reference evidence="2 3" key="1">
    <citation type="submission" date="2023-12" db="EMBL/GenBank/DDBJ databases">
        <title>Baltic Sea Cyanobacteria.</title>
        <authorList>
            <person name="Delbaje E."/>
            <person name="Fewer D.P."/>
            <person name="Shishido T.K."/>
        </authorList>
    </citation>
    <scope>NUCLEOTIDE SEQUENCE [LARGE SCALE GENOMIC DNA]</scope>
    <source>
        <strain evidence="2 3">CCNP 1315</strain>
    </source>
</reference>
<dbReference type="RefSeq" id="WP_323272618.1">
    <property type="nucleotide sequence ID" value="NZ_JAYGHT010000068.1"/>
</dbReference>
<keyword evidence="1" id="KW-1133">Transmembrane helix</keyword>
<dbReference type="SUPFAM" id="SSF160246">
    <property type="entry name" value="EspE N-terminal domain-like"/>
    <property type="match status" value="1"/>
</dbReference>
<evidence type="ECO:0000256" key="1">
    <source>
        <dbReference type="SAM" id="Phobius"/>
    </source>
</evidence>
<feature type="transmembrane region" description="Helical" evidence="1">
    <location>
        <begin position="5"/>
        <end position="24"/>
    </location>
</feature>
<sequence length="206" mass="23362">MISLLVSYSIGGFIAFLIWFKLFLNDSTASLSDYNSWRMLLFVTCLWPITAPVSLIEIGLKNKPVQESLKPSAPANPLPLGYLLKKAGLISESQVIRALEIQQATDKQMRIGEIIAYQGWLKQETIDFFAECLPQMRSQPKQRIGQYLKLARLINDRQIQAILDEQLQTDLRFGEIAVLKGWVNTETVNFIIRHLQGEPLAISLSK</sequence>
<feature type="transmembrane region" description="Helical" evidence="1">
    <location>
        <begin position="36"/>
        <end position="60"/>
    </location>
</feature>
<evidence type="ECO:0000313" key="2">
    <source>
        <dbReference type="EMBL" id="MEA5519735.1"/>
    </source>
</evidence>
<dbReference type="InterPro" id="IPR037257">
    <property type="entry name" value="T2SS_E_N_sf"/>
</dbReference>
<gene>
    <name evidence="2" type="ORF">VB854_12355</name>
</gene>
<proteinExistence type="predicted"/>
<dbReference type="EMBL" id="JAYGHT010000068">
    <property type="protein sequence ID" value="MEA5519735.1"/>
    <property type="molecule type" value="Genomic_DNA"/>
</dbReference>
<protein>
    <submittedName>
        <fullName evidence="2">Uncharacterized protein</fullName>
    </submittedName>
</protein>
<dbReference type="Proteomes" id="UP001301728">
    <property type="component" value="Unassembled WGS sequence"/>
</dbReference>